<gene>
    <name evidence="3" type="ORF">NX784_23580</name>
</gene>
<keyword evidence="2" id="KW-0732">Signal</keyword>
<protein>
    <submittedName>
        <fullName evidence="3">YXWGXW repeat-containing protein</fullName>
    </submittedName>
</protein>
<feature type="compositionally biased region" description="Basic and acidic residues" evidence="1">
    <location>
        <begin position="93"/>
        <end position="112"/>
    </location>
</feature>
<keyword evidence="4" id="KW-1185">Reference proteome</keyword>
<name>A0ABT1ZXB7_9BURK</name>
<comment type="caution">
    <text evidence="3">The sequence shown here is derived from an EMBL/GenBank/DDBJ whole genome shotgun (WGS) entry which is preliminary data.</text>
</comment>
<accession>A0ABT1ZXB7</accession>
<evidence type="ECO:0000256" key="2">
    <source>
        <dbReference type="SAM" id="SignalP"/>
    </source>
</evidence>
<organism evidence="3 4">
    <name type="scientific">Massilia pinisoli</name>
    <dbReference type="NCBI Taxonomy" id="1772194"/>
    <lineage>
        <taxon>Bacteria</taxon>
        <taxon>Pseudomonadati</taxon>
        <taxon>Pseudomonadota</taxon>
        <taxon>Betaproteobacteria</taxon>
        <taxon>Burkholderiales</taxon>
        <taxon>Oxalobacteraceae</taxon>
        <taxon>Telluria group</taxon>
        <taxon>Massilia</taxon>
    </lineage>
</organism>
<dbReference type="Pfam" id="PF12779">
    <property type="entry name" value="WXXGXW"/>
    <property type="match status" value="1"/>
</dbReference>
<feature type="signal peptide" evidence="2">
    <location>
        <begin position="1"/>
        <end position="23"/>
    </location>
</feature>
<evidence type="ECO:0000313" key="4">
    <source>
        <dbReference type="Proteomes" id="UP001204151"/>
    </source>
</evidence>
<sequence>MKKLLIAALIAGSFGGVALPASADIVIRTAPPPPREEAVPAPRHGYVWAPGHWEWRHRHHVWVPGKWLRERRGYVYHVPTWTERDGHWVMERGGWRRGDRDGDGIPNREDAHPNNPNRG</sequence>
<dbReference type="InterPro" id="IPR024447">
    <property type="entry name" value="YXWGXW_rpt"/>
</dbReference>
<reference evidence="3 4" key="1">
    <citation type="submission" date="2022-08" db="EMBL/GenBank/DDBJ databases">
        <title>Reclassification of Massilia species as members of the genera Telluria, Duganella, Pseudoduganella, Mokoshia gen. nov. and Zemynaea gen. nov. using orthogonal and non-orthogonal genome-based approaches.</title>
        <authorList>
            <person name="Bowman J.P."/>
        </authorList>
    </citation>
    <scope>NUCLEOTIDE SEQUENCE [LARGE SCALE GENOMIC DNA]</scope>
    <source>
        <strain evidence="3 4">JCM 31316</strain>
    </source>
</reference>
<evidence type="ECO:0000256" key="1">
    <source>
        <dbReference type="SAM" id="MobiDB-lite"/>
    </source>
</evidence>
<feature type="chain" id="PRO_5046979223" evidence="2">
    <location>
        <begin position="24"/>
        <end position="119"/>
    </location>
</feature>
<proteinExistence type="predicted"/>
<evidence type="ECO:0000313" key="3">
    <source>
        <dbReference type="EMBL" id="MCS0584571.1"/>
    </source>
</evidence>
<dbReference type="RefSeq" id="WP_258819119.1">
    <property type="nucleotide sequence ID" value="NZ_JANUGW010000022.1"/>
</dbReference>
<dbReference type="EMBL" id="JANUGW010000022">
    <property type="protein sequence ID" value="MCS0584571.1"/>
    <property type="molecule type" value="Genomic_DNA"/>
</dbReference>
<dbReference type="Proteomes" id="UP001204151">
    <property type="component" value="Unassembled WGS sequence"/>
</dbReference>
<feature type="region of interest" description="Disordered" evidence="1">
    <location>
        <begin position="93"/>
        <end position="119"/>
    </location>
</feature>